<organismHost>
    <name type="scientific">Pseudomonas chlororaphis</name>
    <dbReference type="NCBI Taxonomy" id="587753"/>
</organismHost>
<gene>
    <name evidence="1" type="ORF">201phi2-1p113</name>
</gene>
<dbReference type="KEGG" id="vg:6372541"/>
<dbReference type="RefSeq" id="YP_001956837.1">
    <property type="nucleotide sequence ID" value="NC_010821.1"/>
</dbReference>
<evidence type="ECO:0000313" key="1">
    <source>
        <dbReference type="EMBL" id="ABY62945.1"/>
    </source>
</evidence>
<reference evidence="1 2" key="1">
    <citation type="journal article" date="2008" name="Virology">
        <title>Characterization of Pseudomonas chlororaphis myovirus 201varphi2-1 via genomic sequencing, mass spectrometry, and electron microscopy.</title>
        <authorList>
            <person name="Thomas J.A."/>
            <person name="Rolando M.R."/>
            <person name="Carroll C.A."/>
            <person name="Shen P.S."/>
            <person name="Belnap D.M."/>
            <person name="Weintraub S.T."/>
            <person name="Serwer P."/>
            <person name="Hardies S.C."/>
        </authorList>
    </citation>
    <scope>NUCLEOTIDE SEQUENCE</scope>
</reference>
<keyword evidence="2" id="KW-1185">Reference proteome</keyword>
<sequence>MVRTEKTIDELLAYISLNRPERGYDIMSVDGKVIHVIGTTARIVVSENRKG</sequence>
<dbReference type="Proteomes" id="UP000002421">
    <property type="component" value="Segment"/>
</dbReference>
<accession>B3FIX6</accession>
<evidence type="ECO:0000313" key="2">
    <source>
        <dbReference type="Proteomes" id="UP000002421"/>
    </source>
</evidence>
<name>B3FIX6_BP201</name>
<organism evidence="1 2">
    <name type="scientific">Pseudomonas phage 201phi2-1</name>
    <name type="common">Pseudomonas chlororaphis phage 201phi2-1</name>
    <dbReference type="NCBI Taxonomy" id="198110"/>
    <lineage>
        <taxon>Viruses</taxon>
        <taxon>Duplodnaviria</taxon>
        <taxon>Heunggongvirae</taxon>
        <taxon>Uroviricota</taxon>
        <taxon>Caudoviricetes</taxon>
        <taxon>Chimalliviridae</taxon>
        <taxon>Serwervirus</taxon>
        <taxon>Serwervirus 201phi21</taxon>
    </lineage>
</organism>
<protein>
    <submittedName>
        <fullName evidence="1">Uncharacterized protein</fullName>
    </submittedName>
</protein>
<dbReference type="EMBL" id="EU197055">
    <property type="protein sequence ID" value="ABY62945.1"/>
    <property type="molecule type" value="Genomic_DNA"/>
</dbReference>
<proteinExistence type="predicted"/>